<keyword evidence="3" id="KW-1185">Reference proteome</keyword>
<feature type="region of interest" description="Disordered" evidence="1">
    <location>
        <begin position="1"/>
        <end position="29"/>
    </location>
</feature>
<evidence type="ECO:0000313" key="2">
    <source>
        <dbReference type="EMBL" id="GFO39302.1"/>
    </source>
</evidence>
<feature type="compositionally biased region" description="Polar residues" evidence="1">
    <location>
        <begin position="1"/>
        <end position="14"/>
    </location>
</feature>
<dbReference type="EMBL" id="BLXT01007490">
    <property type="protein sequence ID" value="GFO39302.1"/>
    <property type="molecule type" value="Genomic_DNA"/>
</dbReference>
<comment type="caution">
    <text evidence="2">The sequence shown here is derived from an EMBL/GenBank/DDBJ whole genome shotgun (WGS) entry which is preliminary data.</text>
</comment>
<dbReference type="AlphaFoldDB" id="A0AAV4D526"/>
<name>A0AAV4D526_9GAST</name>
<reference evidence="2 3" key="1">
    <citation type="journal article" date="2021" name="Elife">
        <title>Chloroplast acquisition without the gene transfer in kleptoplastic sea slugs, Plakobranchus ocellatus.</title>
        <authorList>
            <person name="Maeda T."/>
            <person name="Takahashi S."/>
            <person name="Yoshida T."/>
            <person name="Shimamura S."/>
            <person name="Takaki Y."/>
            <person name="Nagai Y."/>
            <person name="Toyoda A."/>
            <person name="Suzuki Y."/>
            <person name="Arimoto A."/>
            <person name="Ishii H."/>
            <person name="Satoh N."/>
            <person name="Nishiyama T."/>
            <person name="Hasebe M."/>
            <person name="Maruyama T."/>
            <person name="Minagawa J."/>
            <person name="Obokata J."/>
            <person name="Shigenobu S."/>
        </authorList>
    </citation>
    <scope>NUCLEOTIDE SEQUENCE [LARGE SCALE GENOMIC DNA]</scope>
</reference>
<organism evidence="2 3">
    <name type="scientific">Plakobranchus ocellatus</name>
    <dbReference type="NCBI Taxonomy" id="259542"/>
    <lineage>
        <taxon>Eukaryota</taxon>
        <taxon>Metazoa</taxon>
        <taxon>Spiralia</taxon>
        <taxon>Lophotrochozoa</taxon>
        <taxon>Mollusca</taxon>
        <taxon>Gastropoda</taxon>
        <taxon>Heterobranchia</taxon>
        <taxon>Euthyneura</taxon>
        <taxon>Panpulmonata</taxon>
        <taxon>Sacoglossa</taxon>
        <taxon>Placobranchoidea</taxon>
        <taxon>Plakobranchidae</taxon>
        <taxon>Plakobranchus</taxon>
    </lineage>
</organism>
<proteinExistence type="predicted"/>
<gene>
    <name evidence="2" type="ORF">PoB_006580700</name>
</gene>
<evidence type="ECO:0000313" key="3">
    <source>
        <dbReference type="Proteomes" id="UP000735302"/>
    </source>
</evidence>
<sequence length="94" mass="10002">MTSRLGSVGQSCSPVSGEGSGQGGMLMSDSHRHHLNLRALPPPMRVAPQGKQGAHIVGVGFSIIPNTGGLRWIEVMDSMRRSGRDHGAMAQERK</sequence>
<protein>
    <submittedName>
        <fullName evidence="2">Uncharacterized protein</fullName>
    </submittedName>
</protein>
<dbReference type="Proteomes" id="UP000735302">
    <property type="component" value="Unassembled WGS sequence"/>
</dbReference>
<evidence type="ECO:0000256" key="1">
    <source>
        <dbReference type="SAM" id="MobiDB-lite"/>
    </source>
</evidence>
<accession>A0AAV4D526</accession>